<name>A0A378MUD3_MANHA</name>
<dbReference type="InterPro" id="IPR051258">
    <property type="entry name" value="Diverse_Substrate_Transporter"/>
</dbReference>
<evidence type="ECO:0000313" key="10">
    <source>
        <dbReference type="Proteomes" id="UP000254031"/>
    </source>
</evidence>
<evidence type="ECO:0000313" key="8">
    <source>
        <dbReference type="EMBL" id="STY59317.1"/>
    </source>
</evidence>
<feature type="transmembrane region" description="Helical" evidence="6">
    <location>
        <begin position="264"/>
        <end position="282"/>
    </location>
</feature>
<dbReference type="Gene3D" id="1.10.3730.20">
    <property type="match status" value="1"/>
</dbReference>
<evidence type="ECO:0000256" key="6">
    <source>
        <dbReference type="SAM" id="Phobius"/>
    </source>
</evidence>
<dbReference type="GO" id="GO:0005886">
    <property type="term" value="C:plasma membrane"/>
    <property type="evidence" value="ECO:0007669"/>
    <property type="project" value="UniProtKB-SubCell"/>
</dbReference>
<reference evidence="10 11" key="1">
    <citation type="submission" date="2018-06" db="EMBL/GenBank/DDBJ databases">
        <authorList>
            <consortium name="Pathogen Informatics"/>
            <person name="Doyle S."/>
        </authorList>
    </citation>
    <scope>NUCLEOTIDE SEQUENCE [LARGE SCALE GENOMIC DNA]</scope>
    <source>
        <strain evidence="8 11">NCTC10638</strain>
        <strain evidence="9 10">NCTC9380</strain>
    </source>
</reference>
<dbReference type="Proteomes" id="UP000254031">
    <property type="component" value="Unassembled WGS sequence"/>
</dbReference>
<feature type="transmembrane region" description="Helical" evidence="6">
    <location>
        <begin position="95"/>
        <end position="114"/>
    </location>
</feature>
<evidence type="ECO:0000256" key="1">
    <source>
        <dbReference type="ARBA" id="ARBA00004651"/>
    </source>
</evidence>
<dbReference type="EMBL" id="UGPN01000002">
    <property type="protein sequence ID" value="STY59317.1"/>
    <property type="molecule type" value="Genomic_DNA"/>
</dbReference>
<dbReference type="InterPro" id="IPR000620">
    <property type="entry name" value="EamA_dom"/>
</dbReference>
<feature type="domain" description="EamA" evidence="7">
    <location>
        <begin position="148"/>
        <end position="279"/>
    </location>
</feature>
<evidence type="ECO:0000256" key="4">
    <source>
        <dbReference type="ARBA" id="ARBA00022989"/>
    </source>
</evidence>
<dbReference type="Proteomes" id="UP000254802">
    <property type="component" value="Unassembled WGS sequence"/>
</dbReference>
<dbReference type="PANTHER" id="PTHR42920">
    <property type="entry name" value="OS03G0707200 PROTEIN-RELATED"/>
    <property type="match status" value="1"/>
</dbReference>
<keyword evidence="3 6" id="KW-0812">Transmembrane</keyword>
<evidence type="ECO:0000313" key="9">
    <source>
        <dbReference type="EMBL" id="STY66559.1"/>
    </source>
</evidence>
<accession>A0A378MUD3</accession>
<feature type="transmembrane region" description="Helical" evidence="6">
    <location>
        <begin position="121"/>
        <end position="137"/>
    </location>
</feature>
<comment type="subcellular location">
    <subcellularLocation>
        <location evidence="1">Cell membrane</location>
        <topology evidence="1">Multi-pass membrane protein</topology>
    </subcellularLocation>
</comment>
<dbReference type="Pfam" id="PF00892">
    <property type="entry name" value="EamA"/>
    <property type="match status" value="2"/>
</dbReference>
<protein>
    <submittedName>
        <fullName evidence="8">Predicted permease, DMT superfamily</fullName>
    </submittedName>
</protein>
<feature type="transmembrane region" description="Helical" evidence="6">
    <location>
        <begin position="238"/>
        <end position="258"/>
    </location>
</feature>
<feature type="transmembrane region" description="Helical" evidence="6">
    <location>
        <begin position="36"/>
        <end position="55"/>
    </location>
</feature>
<evidence type="ECO:0000256" key="3">
    <source>
        <dbReference type="ARBA" id="ARBA00022692"/>
    </source>
</evidence>
<dbReference type="InterPro" id="IPR037185">
    <property type="entry name" value="EmrE-like"/>
</dbReference>
<dbReference type="AlphaFoldDB" id="A0A378MUD3"/>
<keyword evidence="5 6" id="KW-0472">Membrane</keyword>
<proteinExistence type="predicted"/>
<keyword evidence="4 6" id="KW-1133">Transmembrane helix</keyword>
<dbReference type="SUPFAM" id="SSF103481">
    <property type="entry name" value="Multidrug resistance efflux transporter EmrE"/>
    <property type="match status" value="2"/>
</dbReference>
<feature type="transmembrane region" description="Helical" evidence="6">
    <location>
        <begin position="5"/>
        <end position="24"/>
    </location>
</feature>
<feature type="transmembrane region" description="Helical" evidence="6">
    <location>
        <begin position="175"/>
        <end position="196"/>
    </location>
</feature>
<evidence type="ECO:0000313" key="11">
    <source>
        <dbReference type="Proteomes" id="UP000254802"/>
    </source>
</evidence>
<evidence type="ECO:0000256" key="2">
    <source>
        <dbReference type="ARBA" id="ARBA00022475"/>
    </source>
</evidence>
<feature type="transmembrane region" description="Helical" evidence="6">
    <location>
        <begin position="67"/>
        <end position="89"/>
    </location>
</feature>
<dbReference type="RefSeq" id="WP_006251133.1">
    <property type="nucleotide sequence ID" value="NZ_CP017484.1"/>
</dbReference>
<evidence type="ECO:0000256" key="5">
    <source>
        <dbReference type="ARBA" id="ARBA00023136"/>
    </source>
</evidence>
<feature type="domain" description="EamA" evidence="7">
    <location>
        <begin position="6"/>
        <end position="137"/>
    </location>
</feature>
<evidence type="ECO:0000259" key="7">
    <source>
        <dbReference type="Pfam" id="PF00892"/>
    </source>
</evidence>
<organism evidence="8 11">
    <name type="scientific">Mannheimia haemolytica</name>
    <name type="common">Pasteurella haemolytica</name>
    <dbReference type="NCBI Taxonomy" id="75985"/>
    <lineage>
        <taxon>Bacteria</taxon>
        <taxon>Pseudomonadati</taxon>
        <taxon>Pseudomonadota</taxon>
        <taxon>Gammaproteobacteria</taxon>
        <taxon>Pasteurellales</taxon>
        <taxon>Pasteurellaceae</taxon>
        <taxon>Mannheimia</taxon>
    </lineage>
</organism>
<keyword evidence="2" id="KW-1003">Cell membrane</keyword>
<dbReference type="EMBL" id="UGPL01000006">
    <property type="protein sequence ID" value="STY66559.1"/>
    <property type="molecule type" value="Genomic_DNA"/>
</dbReference>
<feature type="transmembrane region" description="Helical" evidence="6">
    <location>
        <begin position="208"/>
        <end position="226"/>
    </location>
</feature>
<sequence>MFKKYFGEIILFLVTFIAAAGWFFSKHALVGLPPIGFMGGRFILASLILLPFSYRELYRLDKVQVKYSVITGLTYGIYTIFWVLGLAFSTVFGEGAFLVSLAMLIAPLLSWLIFKHTPPKIFWLALPIALSGLYFLSAEKGIFHFSLGSTIFLVSSVFGALYFVLNNQYAKQVSLFPLITIQLAIVGAVCSLYSYFMESWHFPIPTEVWLWFAASVLIATNLRFLMQTLGQKYCHIGTSALIMLLEPVWTLLLSVMLLGEQLSATKWLGCSLILIALIIYRLPILRLKK</sequence>
<feature type="transmembrane region" description="Helical" evidence="6">
    <location>
        <begin position="143"/>
        <end position="163"/>
    </location>
</feature>
<gene>
    <name evidence="8" type="ORF">NCTC10638_00472</name>
    <name evidence="9" type="ORF">NCTC9380_01876</name>
</gene>
<dbReference type="PANTHER" id="PTHR42920:SF5">
    <property type="entry name" value="EAMA DOMAIN-CONTAINING PROTEIN"/>
    <property type="match status" value="1"/>
</dbReference>